<feature type="domain" description="C2H2-type" evidence="11">
    <location>
        <begin position="349"/>
        <end position="381"/>
    </location>
</feature>
<dbReference type="GO" id="GO:2000177">
    <property type="term" value="P:regulation of neural precursor cell proliferation"/>
    <property type="evidence" value="ECO:0007669"/>
    <property type="project" value="UniProtKB-ARBA"/>
</dbReference>
<dbReference type="GO" id="GO:0000978">
    <property type="term" value="F:RNA polymerase II cis-regulatory region sequence-specific DNA binding"/>
    <property type="evidence" value="ECO:0007669"/>
    <property type="project" value="TreeGrafter"/>
</dbReference>
<name>A0A834NHE9_VESVU</name>
<dbReference type="GO" id="GO:0005634">
    <property type="term" value="C:nucleus"/>
    <property type="evidence" value="ECO:0007669"/>
    <property type="project" value="UniProtKB-SubCell"/>
</dbReference>
<evidence type="ECO:0000256" key="2">
    <source>
        <dbReference type="ARBA" id="ARBA00022723"/>
    </source>
</evidence>
<dbReference type="InterPro" id="IPR036236">
    <property type="entry name" value="Znf_C2H2_sf"/>
</dbReference>
<evidence type="ECO:0000256" key="3">
    <source>
        <dbReference type="ARBA" id="ARBA00022737"/>
    </source>
</evidence>
<gene>
    <name evidence="12" type="ORF">HZH66_002090</name>
</gene>
<keyword evidence="4 9" id="KW-0863">Zinc-finger</keyword>
<organism evidence="12 13">
    <name type="scientific">Vespula vulgaris</name>
    <name type="common">Yellow jacket</name>
    <name type="synonym">Wasp</name>
    <dbReference type="NCBI Taxonomy" id="7454"/>
    <lineage>
        <taxon>Eukaryota</taxon>
        <taxon>Metazoa</taxon>
        <taxon>Ecdysozoa</taxon>
        <taxon>Arthropoda</taxon>
        <taxon>Hexapoda</taxon>
        <taxon>Insecta</taxon>
        <taxon>Pterygota</taxon>
        <taxon>Neoptera</taxon>
        <taxon>Endopterygota</taxon>
        <taxon>Hymenoptera</taxon>
        <taxon>Apocrita</taxon>
        <taxon>Aculeata</taxon>
        <taxon>Vespoidea</taxon>
        <taxon>Vespidae</taxon>
        <taxon>Vespinae</taxon>
        <taxon>Vespula</taxon>
    </lineage>
</organism>
<dbReference type="GO" id="GO:0008270">
    <property type="term" value="F:zinc ion binding"/>
    <property type="evidence" value="ECO:0007669"/>
    <property type="project" value="UniProtKB-KW"/>
</dbReference>
<dbReference type="PANTHER" id="PTHR24388">
    <property type="entry name" value="ZINC FINGER PROTEIN"/>
    <property type="match status" value="1"/>
</dbReference>
<dbReference type="GO" id="GO:0055059">
    <property type="term" value="P:asymmetric neuroblast division"/>
    <property type="evidence" value="ECO:0007669"/>
    <property type="project" value="UniProtKB-ARBA"/>
</dbReference>
<dbReference type="FunFam" id="3.30.160.60:FF:000446">
    <property type="entry name" value="Zinc finger protein"/>
    <property type="match status" value="1"/>
</dbReference>
<evidence type="ECO:0000256" key="9">
    <source>
        <dbReference type="PROSITE-ProRule" id="PRU00042"/>
    </source>
</evidence>
<keyword evidence="3" id="KW-0677">Repeat</keyword>
<dbReference type="InterPro" id="IPR050527">
    <property type="entry name" value="Snail/Krueppel_Znf"/>
</dbReference>
<keyword evidence="5" id="KW-0862">Zinc</keyword>
<protein>
    <recommendedName>
        <fullName evidence="11">C2H2-type domain-containing protein</fullName>
    </recommendedName>
</protein>
<feature type="compositionally biased region" description="Basic residues" evidence="10">
    <location>
        <begin position="112"/>
        <end position="126"/>
    </location>
</feature>
<evidence type="ECO:0000313" key="12">
    <source>
        <dbReference type="EMBL" id="KAF7407553.1"/>
    </source>
</evidence>
<dbReference type="SMART" id="SM00355">
    <property type="entry name" value="ZnF_C2H2"/>
    <property type="match status" value="5"/>
</dbReference>
<feature type="domain" description="C2H2-type" evidence="11">
    <location>
        <begin position="321"/>
        <end position="348"/>
    </location>
</feature>
<evidence type="ECO:0000256" key="5">
    <source>
        <dbReference type="ARBA" id="ARBA00022833"/>
    </source>
</evidence>
<comment type="similarity">
    <text evidence="8">Belongs to the snail C2H2-type zinc-finger protein family.</text>
</comment>
<proteinExistence type="inferred from homology"/>
<dbReference type="Gene3D" id="3.30.160.60">
    <property type="entry name" value="Classic Zinc Finger"/>
    <property type="match status" value="4"/>
</dbReference>
<sequence length="553" mass="62153">MPRAFLITHRRYNGVEEEFDTSAGGQSPERGVRLAEYGSAQPTSDGASECGSETSSECPEELYNLTKLAEVSLAAAAGTLIHPNNLIYQRSSSPRCTDPTEKCSRAVMPRTKDHHHHHHHHHHLHQQQRLQERRNTYEEEQSLERTRFFFESIENEREMLGIKRLSPHHPRHHHRNHHHHQTNHPREETSFVTENKIEPPPKATNVSEPPSPTAQQARRTIQSNLENAKSEDNEDHECPDCGKKYSTSSNLARHRQTHRSLGDKKARRCPHCDKVYVSMPAFSMHVRTHNQGCKCHYCGKCFSRPWLLQGHIRTHTGEKPFKCTICNKAFADKSNLRAHIQTHSNTKPHVCARCGKAFALKSYLYKHEESSCMRAHHRSSMEKNESSERKTTSNSSTTSGRTNEPASTALDALNDSQTTTTTAMATTSTTTMASCMTASPTSVIVPRLGLQRDQACPPSAFSAIIKHTGASENVTPPPAKRPFKELDGKSQETKTTEIVSSMVIRTSVISPNPEHLGRFNEAKKPSNTFDYPESTRTSAFSRPTTMTLNLAIA</sequence>
<evidence type="ECO:0000256" key="1">
    <source>
        <dbReference type="ARBA" id="ARBA00004123"/>
    </source>
</evidence>
<dbReference type="GO" id="GO:0000981">
    <property type="term" value="F:DNA-binding transcription factor activity, RNA polymerase II-specific"/>
    <property type="evidence" value="ECO:0007669"/>
    <property type="project" value="TreeGrafter"/>
</dbReference>
<evidence type="ECO:0000256" key="4">
    <source>
        <dbReference type="ARBA" id="ARBA00022771"/>
    </source>
</evidence>
<feature type="compositionally biased region" description="Low complexity" evidence="10">
    <location>
        <begin position="392"/>
        <end position="404"/>
    </location>
</feature>
<dbReference type="FunFam" id="3.30.160.60:FF:000043">
    <property type="entry name" value="Scratch family zinc finger 2"/>
    <property type="match status" value="1"/>
</dbReference>
<feature type="domain" description="C2H2-type" evidence="11">
    <location>
        <begin position="293"/>
        <end position="320"/>
    </location>
</feature>
<evidence type="ECO:0000256" key="8">
    <source>
        <dbReference type="ARBA" id="ARBA00037948"/>
    </source>
</evidence>
<evidence type="ECO:0000256" key="7">
    <source>
        <dbReference type="ARBA" id="ARBA00023242"/>
    </source>
</evidence>
<feature type="region of interest" description="Disordered" evidence="10">
    <location>
        <begin position="470"/>
        <end position="492"/>
    </location>
</feature>
<dbReference type="FunFam" id="3.30.160.60:FF:000207">
    <property type="entry name" value="zinc finger protein SNAI2"/>
    <property type="match status" value="1"/>
</dbReference>
<keyword evidence="2" id="KW-0479">Metal-binding</keyword>
<dbReference type="GO" id="GO:0007417">
    <property type="term" value="P:central nervous system development"/>
    <property type="evidence" value="ECO:0007669"/>
    <property type="project" value="UniProtKB-ARBA"/>
</dbReference>
<accession>A0A834NHE9</accession>
<dbReference type="SUPFAM" id="SSF57667">
    <property type="entry name" value="beta-beta-alpha zinc fingers"/>
    <property type="match status" value="3"/>
</dbReference>
<dbReference type="EMBL" id="JACSEA010000002">
    <property type="protein sequence ID" value="KAF7407553.1"/>
    <property type="molecule type" value="Genomic_DNA"/>
</dbReference>
<feature type="compositionally biased region" description="Basic and acidic residues" evidence="10">
    <location>
        <begin position="228"/>
        <end position="243"/>
    </location>
</feature>
<evidence type="ECO:0000256" key="10">
    <source>
        <dbReference type="SAM" id="MobiDB-lite"/>
    </source>
</evidence>
<reference evidence="12" key="1">
    <citation type="journal article" date="2020" name="G3 (Bethesda)">
        <title>High-Quality Assemblies for Three Invasive Social Wasps from the &lt;i&gt;Vespula&lt;/i&gt; Genus.</title>
        <authorList>
            <person name="Harrop T.W.R."/>
            <person name="Guhlin J."/>
            <person name="McLaughlin G.M."/>
            <person name="Permina E."/>
            <person name="Stockwell P."/>
            <person name="Gilligan J."/>
            <person name="Le Lec M.F."/>
            <person name="Gruber M.A.M."/>
            <person name="Quinn O."/>
            <person name="Lovegrove M."/>
            <person name="Duncan E.J."/>
            <person name="Remnant E.J."/>
            <person name="Van Eeckhoven J."/>
            <person name="Graham B."/>
            <person name="Knapp R.A."/>
            <person name="Langford K.W."/>
            <person name="Kronenberg Z."/>
            <person name="Press M.O."/>
            <person name="Eacker S.M."/>
            <person name="Wilson-Rankin E.E."/>
            <person name="Purcell J."/>
            <person name="Lester P.J."/>
            <person name="Dearden P.K."/>
        </authorList>
    </citation>
    <scope>NUCLEOTIDE SEQUENCE</scope>
    <source>
        <strain evidence="12">Marl-1</strain>
    </source>
</reference>
<feature type="domain" description="C2H2-type" evidence="11">
    <location>
        <begin position="236"/>
        <end position="258"/>
    </location>
</feature>
<feature type="compositionally biased region" description="Basic and acidic residues" evidence="10">
    <location>
        <begin position="184"/>
        <end position="199"/>
    </location>
</feature>
<feature type="compositionally biased region" description="Basic and acidic residues" evidence="10">
    <location>
        <begin position="482"/>
        <end position="492"/>
    </location>
</feature>
<dbReference type="PANTHER" id="PTHR24388:SF100">
    <property type="entry name" value="ZINC FINGER PROTEIN 423"/>
    <property type="match status" value="1"/>
</dbReference>
<evidence type="ECO:0000313" key="13">
    <source>
        <dbReference type="Proteomes" id="UP000614350"/>
    </source>
</evidence>
<evidence type="ECO:0000259" key="11">
    <source>
        <dbReference type="PROSITE" id="PS50157"/>
    </source>
</evidence>
<comment type="subcellular location">
    <subcellularLocation>
        <location evidence="1">Nucleus</location>
    </subcellularLocation>
</comment>
<feature type="region of interest" description="Disordered" evidence="10">
    <location>
        <begin position="167"/>
        <end position="263"/>
    </location>
</feature>
<feature type="compositionally biased region" description="Basic and acidic residues" evidence="10">
    <location>
        <begin position="379"/>
        <end position="391"/>
    </location>
</feature>
<feature type="region of interest" description="Disordered" evidence="10">
    <location>
        <begin position="110"/>
        <end position="139"/>
    </location>
</feature>
<keyword evidence="7" id="KW-0539">Nucleus</keyword>
<dbReference type="Proteomes" id="UP000614350">
    <property type="component" value="Unassembled WGS sequence"/>
</dbReference>
<dbReference type="AlphaFoldDB" id="A0A834NHE9"/>
<evidence type="ECO:0000256" key="6">
    <source>
        <dbReference type="ARBA" id="ARBA00023125"/>
    </source>
</evidence>
<dbReference type="InterPro" id="IPR013087">
    <property type="entry name" value="Znf_C2H2_type"/>
</dbReference>
<dbReference type="GO" id="GO:0045944">
    <property type="term" value="P:positive regulation of transcription by RNA polymerase II"/>
    <property type="evidence" value="ECO:0007669"/>
    <property type="project" value="UniProtKB-ARBA"/>
</dbReference>
<feature type="compositionally biased region" description="Basic and acidic residues" evidence="10">
    <location>
        <begin position="130"/>
        <end position="139"/>
    </location>
</feature>
<dbReference type="Pfam" id="PF00096">
    <property type="entry name" value="zf-C2H2"/>
    <property type="match status" value="4"/>
</dbReference>
<feature type="compositionally biased region" description="Basic residues" evidence="10">
    <location>
        <begin position="167"/>
        <end position="183"/>
    </location>
</feature>
<dbReference type="GO" id="GO:0060562">
    <property type="term" value="P:epithelial tube morphogenesis"/>
    <property type="evidence" value="ECO:0007669"/>
    <property type="project" value="UniProtKB-ARBA"/>
</dbReference>
<dbReference type="PROSITE" id="PS00028">
    <property type="entry name" value="ZINC_FINGER_C2H2_1"/>
    <property type="match status" value="4"/>
</dbReference>
<dbReference type="FunFam" id="3.30.160.60:FF:000260">
    <property type="entry name" value="Spalt-like transcription factor 1"/>
    <property type="match status" value="1"/>
</dbReference>
<dbReference type="PROSITE" id="PS50157">
    <property type="entry name" value="ZINC_FINGER_C2H2_2"/>
    <property type="match status" value="4"/>
</dbReference>
<feature type="region of interest" description="Disordered" evidence="10">
    <location>
        <begin position="375"/>
        <end position="420"/>
    </location>
</feature>
<comment type="caution">
    <text evidence="12">The sequence shown here is derived from an EMBL/GenBank/DDBJ whole genome shotgun (WGS) entry which is preliminary data.</text>
</comment>
<feature type="compositionally biased region" description="Polar residues" evidence="10">
    <location>
        <begin position="204"/>
        <end position="227"/>
    </location>
</feature>
<keyword evidence="6" id="KW-0238">DNA-binding</keyword>
<keyword evidence="13" id="KW-1185">Reference proteome</keyword>